<keyword evidence="3" id="KW-1185">Reference proteome</keyword>
<proteinExistence type="predicted"/>
<organism evidence="2 3">
    <name type="scientific">Camelus dromedarius</name>
    <name type="common">Dromedary</name>
    <name type="synonym">Arabian camel</name>
    <dbReference type="NCBI Taxonomy" id="9838"/>
    <lineage>
        <taxon>Eukaryota</taxon>
        <taxon>Metazoa</taxon>
        <taxon>Chordata</taxon>
        <taxon>Craniata</taxon>
        <taxon>Vertebrata</taxon>
        <taxon>Euteleostomi</taxon>
        <taxon>Mammalia</taxon>
        <taxon>Eutheria</taxon>
        <taxon>Laurasiatheria</taxon>
        <taxon>Artiodactyla</taxon>
        <taxon>Tylopoda</taxon>
        <taxon>Camelidae</taxon>
        <taxon>Camelus</taxon>
    </lineage>
</organism>
<dbReference type="EMBL" id="JWIN03000013">
    <property type="protein sequence ID" value="KAB1269327.1"/>
    <property type="molecule type" value="Genomic_DNA"/>
</dbReference>
<dbReference type="AlphaFoldDB" id="A0A5N4DDY7"/>
<evidence type="ECO:0000313" key="2">
    <source>
        <dbReference type="EMBL" id="KAB1269327.1"/>
    </source>
</evidence>
<accession>A0A5N4DDY7</accession>
<feature type="region of interest" description="Disordered" evidence="1">
    <location>
        <begin position="111"/>
        <end position="145"/>
    </location>
</feature>
<gene>
    <name evidence="2" type="ORF">Cadr_000014049</name>
</gene>
<evidence type="ECO:0000313" key="3">
    <source>
        <dbReference type="Proteomes" id="UP000299084"/>
    </source>
</evidence>
<evidence type="ECO:0000256" key="1">
    <source>
        <dbReference type="SAM" id="MobiDB-lite"/>
    </source>
</evidence>
<feature type="region of interest" description="Disordered" evidence="1">
    <location>
        <begin position="1"/>
        <end position="23"/>
    </location>
</feature>
<sequence length="253" mass="27036">MACAPLTRPPFCPRKSSPHPVSAELREGVGRRKGEMPNLVGQGCGFLDSVVTFCLVPHWRAAPTTQEWTPGMSQDMGSIPKDEPLASQKTHPTKVGWLMWEPSFQLLERERPLDSSTPALGASSLKAEGNSVRKQNPGRAFPLSGPLAHLPAGTVHEDGWELPSVTCGPGKANTFVPWGLCGPFEVPGGHSYPWKGQTARCKPSNVRAGASRGLPVLEIAPLGDLKFSGRTGLIKGSLWVSSTCRLCGGKHTS</sequence>
<dbReference type="Proteomes" id="UP000299084">
    <property type="component" value="Unassembled WGS sequence"/>
</dbReference>
<protein>
    <submittedName>
        <fullName evidence="2">Uncharacterized protein</fullName>
    </submittedName>
</protein>
<comment type="caution">
    <text evidence="2">The sequence shown here is derived from an EMBL/GenBank/DDBJ whole genome shotgun (WGS) entry which is preliminary data.</text>
</comment>
<name>A0A5N4DDY7_CAMDR</name>
<reference evidence="2 3" key="1">
    <citation type="journal article" date="2019" name="Mol. Ecol. Resour.">
        <title>Improving Illumina assemblies with Hi-C and long reads: an example with the North African dromedary.</title>
        <authorList>
            <person name="Elbers J.P."/>
            <person name="Rogers M.F."/>
            <person name="Perelman P.L."/>
            <person name="Proskuryakova A.A."/>
            <person name="Serdyukova N.A."/>
            <person name="Johnson W.E."/>
            <person name="Horin P."/>
            <person name="Corander J."/>
            <person name="Murphy D."/>
            <person name="Burger P.A."/>
        </authorList>
    </citation>
    <scope>NUCLEOTIDE SEQUENCE [LARGE SCALE GENOMIC DNA]</scope>
    <source>
        <strain evidence="2">Drom800</strain>
        <tissue evidence="2">Blood</tissue>
    </source>
</reference>